<dbReference type="Gene3D" id="3.10.129.10">
    <property type="entry name" value="Hotdog Thioesterase"/>
    <property type="match status" value="2"/>
</dbReference>
<dbReference type="SUPFAM" id="SSF54637">
    <property type="entry name" value="Thioesterase/thiol ester dehydrase-isomerase"/>
    <property type="match status" value="2"/>
</dbReference>
<dbReference type="GO" id="GO:0019171">
    <property type="term" value="F:(3R)-hydroxyacyl-[acyl-carrier-protein] dehydratase activity"/>
    <property type="evidence" value="ECO:0007669"/>
    <property type="project" value="TreeGrafter"/>
</dbReference>
<evidence type="ECO:0000259" key="1">
    <source>
        <dbReference type="Pfam" id="PF13452"/>
    </source>
</evidence>
<reference evidence="2" key="1">
    <citation type="journal article" date="2015" name="Nature">
        <title>Complex archaea that bridge the gap between prokaryotes and eukaryotes.</title>
        <authorList>
            <person name="Spang A."/>
            <person name="Saw J.H."/>
            <person name="Jorgensen S.L."/>
            <person name="Zaremba-Niedzwiedzka K."/>
            <person name="Martijn J."/>
            <person name="Lind A.E."/>
            <person name="van Eijk R."/>
            <person name="Schleper C."/>
            <person name="Guy L."/>
            <person name="Ettema T.J."/>
        </authorList>
    </citation>
    <scope>NUCLEOTIDE SEQUENCE</scope>
</reference>
<dbReference type="PANTHER" id="PTHR28152:SF1">
    <property type="entry name" value="HYDROXYACYL-THIOESTER DEHYDRATASE TYPE 2, MITOCHONDRIAL"/>
    <property type="match status" value="1"/>
</dbReference>
<dbReference type="InterPro" id="IPR039569">
    <property type="entry name" value="FAS1-like_DH_region"/>
</dbReference>
<organism evidence="2">
    <name type="scientific">marine sediment metagenome</name>
    <dbReference type="NCBI Taxonomy" id="412755"/>
    <lineage>
        <taxon>unclassified sequences</taxon>
        <taxon>metagenomes</taxon>
        <taxon>ecological metagenomes</taxon>
    </lineage>
</organism>
<dbReference type="AlphaFoldDB" id="A0A0F9LRQ6"/>
<gene>
    <name evidence="2" type="ORF">LCGC14_1474880</name>
</gene>
<dbReference type="Pfam" id="PF13452">
    <property type="entry name" value="FAS1_DH_region"/>
    <property type="match status" value="1"/>
</dbReference>
<dbReference type="InterPro" id="IPR052741">
    <property type="entry name" value="Mitochondrial_HTD2"/>
</dbReference>
<evidence type="ECO:0000313" key="2">
    <source>
        <dbReference type="EMBL" id="KKM67065.1"/>
    </source>
</evidence>
<dbReference type="EMBL" id="LAZR01010415">
    <property type="protein sequence ID" value="KKM67065.1"/>
    <property type="molecule type" value="Genomic_DNA"/>
</dbReference>
<dbReference type="PANTHER" id="PTHR28152">
    <property type="entry name" value="HYDROXYACYL-THIOESTER DEHYDRATASE TYPE 2, MITOCHONDRIAL"/>
    <property type="match status" value="1"/>
</dbReference>
<proteinExistence type="predicted"/>
<dbReference type="InterPro" id="IPR029069">
    <property type="entry name" value="HotDog_dom_sf"/>
</dbReference>
<feature type="domain" description="FAS1-like dehydratase" evidence="1">
    <location>
        <begin position="51"/>
        <end position="142"/>
    </location>
</feature>
<accession>A0A0F9LRQ6</accession>
<sequence length="276" mass="30337">MTPAPELDMEHLNQWLGRSETVSESVAPGVDERFRATFGAWLYPAAQEVPLGLHWCLSPSAVAYNALGPDGHPARGGFLPPVPLESRMWAGGQVKFLHPVQVGDTVTRKSTIGSITQKQGRSGPLLFVAVHHEIDVDGRIVIQERQDIVYRPANKRGPSPRQDHAGDIPAGAYVGDAVTLFRYSAMTFNGHRIHYDYPYVTQEEGYADLVVHGPLQATLLMNAAAMRTGTSAIQFDYRGLSPLTAGEPVMIRAQDDRIWLEKTDGTVTFEGRYSTL</sequence>
<protein>
    <recommendedName>
        <fullName evidence="1">FAS1-like dehydratase domain-containing protein</fullName>
    </recommendedName>
</protein>
<comment type="caution">
    <text evidence="2">The sequence shown here is derived from an EMBL/GenBank/DDBJ whole genome shotgun (WGS) entry which is preliminary data.</text>
</comment>
<name>A0A0F9LRQ6_9ZZZZ</name>